<evidence type="ECO:0000313" key="2">
    <source>
        <dbReference type="EMBL" id="OGZ01040.1"/>
    </source>
</evidence>
<dbReference type="PANTHER" id="PTHR43245:SF55">
    <property type="entry name" value="NAD(P)-BINDING DOMAIN-CONTAINING PROTEIN"/>
    <property type="match status" value="1"/>
</dbReference>
<dbReference type="InterPro" id="IPR050177">
    <property type="entry name" value="Lipid_A_modif_metabolic_enz"/>
</dbReference>
<protein>
    <recommendedName>
        <fullName evidence="1">NAD-dependent epimerase/dehydratase domain-containing protein</fullName>
    </recommendedName>
</protein>
<dbReference type="EMBL" id="MHKZ01000007">
    <property type="protein sequence ID" value="OGZ01040.1"/>
    <property type="molecule type" value="Genomic_DNA"/>
</dbReference>
<organism evidence="2 3">
    <name type="scientific">Candidatus Liptonbacteria bacterium RIFCSPLOWO2_01_FULL_45_15</name>
    <dbReference type="NCBI Taxonomy" id="1798649"/>
    <lineage>
        <taxon>Bacteria</taxon>
        <taxon>Candidatus Liptoniibacteriota</taxon>
    </lineage>
</organism>
<evidence type="ECO:0000313" key="3">
    <source>
        <dbReference type="Proteomes" id="UP000176287"/>
    </source>
</evidence>
<dbReference type="STRING" id="1798649.A3B13_02525"/>
<dbReference type="Proteomes" id="UP000176287">
    <property type="component" value="Unassembled WGS sequence"/>
</dbReference>
<comment type="caution">
    <text evidence="2">The sequence shown here is derived from an EMBL/GenBank/DDBJ whole genome shotgun (WGS) entry which is preliminary data.</text>
</comment>
<dbReference type="InterPro" id="IPR036291">
    <property type="entry name" value="NAD(P)-bd_dom_sf"/>
</dbReference>
<sequence>MKIIVTGSESFVGRELVAQCLKQGVEVFGFDLGKTSDLAYDFKKGDITDPAIGDIFPAGADAIVHLAALSRDQDCAGKAYECFRVNVMGTLNLMRAAKEKGVKQFIFASSEWVYEKFVGDEEKDEDALIDIAGHTSEYALSKLVSEANLREEYKRGFMPTTILRFAIVYGPRESEWSALESVASDVKKNDTVTLMRSRKSGRRFVHVTDIAQGIIKSLGRTDFQIINLSADKMITMGDIIAEAEKLFNKKVQVVESKPDVINVRNLANRKAKELLGWKPEIDLAAGLKTLEPYL</sequence>
<dbReference type="InterPro" id="IPR001509">
    <property type="entry name" value="Epimerase_deHydtase"/>
</dbReference>
<name>A0A1G2CJZ0_9BACT</name>
<dbReference type="SUPFAM" id="SSF51735">
    <property type="entry name" value="NAD(P)-binding Rossmann-fold domains"/>
    <property type="match status" value="1"/>
</dbReference>
<proteinExistence type="predicted"/>
<gene>
    <name evidence="2" type="ORF">A3B13_02525</name>
</gene>
<evidence type="ECO:0000259" key="1">
    <source>
        <dbReference type="Pfam" id="PF01370"/>
    </source>
</evidence>
<dbReference type="Gene3D" id="3.40.50.720">
    <property type="entry name" value="NAD(P)-binding Rossmann-like Domain"/>
    <property type="match status" value="1"/>
</dbReference>
<dbReference type="Pfam" id="PF01370">
    <property type="entry name" value="Epimerase"/>
    <property type="match status" value="1"/>
</dbReference>
<accession>A0A1G2CJZ0</accession>
<dbReference type="AlphaFoldDB" id="A0A1G2CJZ0"/>
<dbReference type="PANTHER" id="PTHR43245">
    <property type="entry name" value="BIFUNCTIONAL POLYMYXIN RESISTANCE PROTEIN ARNA"/>
    <property type="match status" value="1"/>
</dbReference>
<reference evidence="2 3" key="1">
    <citation type="journal article" date="2016" name="Nat. Commun.">
        <title>Thousands of microbial genomes shed light on interconnected biogeochemical processes in an aquifer system.</title>
        <authorList>
            <person name="Anantharaman K."/>
            <person name="Brown C.T."/>
            <person name="Hug L.A."/>
            <person name="Sharon I."/>
            <person name="Castelle C.J."/>
            <person name="Probst A.J."/>
            <person name="Thomas B.C."/>
            <person name="Singh A."/>
            <person name="Wilkins M.J."/>
            <person name="Karaoz U."/>
            <person name="Brodie E.L."/>
            <person name="Williams K.H."/>
            <person name="Hubbard S.S."/>
            <person name="Banfield J.F."/>
        </authorList>
    </citation>
    <scope>NUCLEOTIDE SEQUENCE [LARGE SCALE GENOMIC DNA]</scope>
</reference>
<feature type="domain" description="NAD-dependent epimerase/dehydratase" evidence="1">
    <location>
        <begin position="3"/>
        <end position="220"/>
    </location>
</feature>
<dbReference type="CDD" id="cd08946">
    <property type="entry name" value="SDR_e"/>
    <property type="match status" value="1"/>
</dbReference>